<proteinExistence type="predicted"/>
<organism evidence="1 2">
    <name type="scientific">Thalassoglobus polymorphus</name>
    <dbReference type="NCBI Taxonomy" id="2527994"/>
    <lineage>
        <taxon>Bacteria</taxon>
        <taxon>Pseudomonadati</taxon>
        <taxon>Planctomycetota</taxon>
        <taxon>Planctomycetia</taxon>
        <taxon>Planctomycetales</taxon>
        <taxon>Planctomycetaceae</taxon>
        <taxon>Thalassoglobus</taxon>
    </lineage>
</organism>
<sequence>MRVHDSNNDKAYFRKQRRRYDQRGTITAYSDCLNLPPIPEAQGGENLNSDLVGYVLVLPCSNDMISFISKLRIPPLTSIDELHPPEQLRQQLIGNGRVLASMQEKKTSRCKWTEHYQPWENESQHGIRHAHPCATLQSERATQRRGRNWFQSMETGYTSG</sequence>
<accession>A0A517QI67</accession>
<evidence type="ECO:0000313" key="1">
    <source>
        <dbReference type="EMBL" id="QDT31338.1"/>
    </source>
</evidence>
<keyword evidence="2" id="KW-1185">Reference proteome</keyword>
<dbReference type="EMBL" id="CP036267">
    <property type="protein sequence ID" value="QDT31338.1"/>
    <property type="molecule type" value="Genomic_DNA"/>
</dbReference>
<gene>
    <name evidence="1" type="ORF">Mal48_05710</name>
</gene>
<evidence type="ECO:0000313" key="2">
    <source>
        <dbReference type="Proteomes" id="UP000315724"/>
    </source>
</evidence>
<protein>
    <submittedName>
        <fullName evidence="1">Uncharacterized protein</fullName>
    </submittedName>
</protein>
<name>A0A517QI67_9PLAN</name>
<dbReference type="KEGG" id="tpol:Mal48_05710"/>
<dbReference type="Proteomes" id="UP000315724">
    <property type="component" value="Chromosome"/>
</dbReference>
<dbReference type="AlphaFoldDB" id="A0A517QI67"/>
<reference evidence="1 2" key="1">
    <citation type="submission" date="2019-02" db="EMBL/GenBank/DDBJ databases">
        <title>Deep-cultivation of Planctomycetes and their phenomic and genomic characterization uncovers novel biology.</title>
        <authorList>
            <person name="Wiegand S."/>
            <person name="Jogler M."/>
            <person name="Boedeker C."/>
            <person name="Pinto D."/>
            <person name="Vollmers J."/>
            <person name="Rivas-Marin E."/>
            <person name="Kohn T."/>
            <person name="Peeters S.H."/>
            <person name="Heuer A."/>
            <person name="Rast P."/>
            <person name="Oberbeckmann S."/>
            <person name="Bunk B."/>
            <person name="Jeske O."/>
            <person name="Meyerdierks A."/>
            <person name="Storesund J.E."/>
            <person name="Kallscheuer N."/>
            <person name="Luecker S."/>
            <person name="Lage O.M."/>
            <person name="Pohl T."/>
            <person name="Merkel B.J."/>
            <person name="Hornburger P."/>
            <person name="Mueller R.-W."/>
            <person name="Bruemmer F."/>
            <person name="Labrenz M."/>
            <person name="Spormann A.M."/>
            <person name="Op den Camp H."/>
            <person name="Overmann J."/>
            <person name="Amann R."/>
            <person name="Jetten M.S.M."/>
            <person name="Mascher T."/>
            <person name="Medema M.H."/>
            <person name="Devos D.P."/>
            <person name="Kaster A.-K."/>
            <person name="Ovreas L."/>
            <person name="Rohde M."/>
            <person name="Galperin M.Y."/>
            <person name="Jogler C."/>
        </authorList>
    </citation>
    <scope>NUCLEOTIDE SEQUENCE [LARGE SCALE GENOMIC DNA]</scope>
    <source>
        <strain evidence="1 2">Mal48</strain>
    </source>
</reference>